<keyword evidence="3" id="KW-1185">Reference proteome</keyword>
<dbReference type="AlphaFoldDB" id="B0E3L6"/>
<organism evidence="3">
    <name type="scientific">Laccaria bicolor (strain S238N-H82 / ATCC MYA-4686)</name>
    <name type="common">Bicoloured deceiver</name>
    <name type="synonym">Laccaria laccata var. bicolor</name>
    <dbReference type="NCBI Taxonomy" id="486041"/>
    <lineage>
        <taxon>Eukaryota</taxon>
        <taxon>Fungi</taxon>
        <taxon>Dikarya</taxon>
        <taxon>Basidiomycota</taxon>
        <taxon>Agaricomycotina</taxon>
        <taxon>Agaricomycetes</taxon>
        <taxon>Agaricomycetidae</taxon>
        <taxon>Agaricales</taxon>
        <taxon>Agaricineae</taxon>
        <taxon>Hydnangiaceae</taxon>
        <taxon>Laccaria</taxon>
    </lineage>
</organism>
<dbReference type="InParanoid" id="B0E3L6"/>
<name>B0E3L6_LACBS</name>
<feature type="compositionally biased region" description="Basic residues" evidence="1">
    <location>
        <begin position="126"/>
        <end position="139"/>
    </location>
</feature>
<dbReference type="EMBL" id="DS547242">
    <property type="protein sequence ID" value="EDQ98564.1"/>
    <property type="molecule type" value="Genomic_DNA"/>
</dbReference>
<sequence>MPKLKVGHTVSVLGFISYVLWEDDGKIQCFEVEVEQVNNKYLSKDRHRFNFYFRCQAFRRRYLLGFIAKLPTEFVVERTPSFWIICLLTHLSTCRQFHATVLDFVFLSTTNRNDTGEDEQDDDNKHKKTQHSNPMRKCRRKDAGVRAMSGYATERRQFTWRSWERLTRRRLYIVNEADSHRNIISGSAAPFPRSQMTVAPGIIIYSMHGHVVKLAEAEKASAEKAGAKATMYQFVSLSYGFYRSDYGSSRGGILVGVGVPWVSPLGVDPGQSPNYFFILPSTPSPYLGAFLTPVLENRHYREYFRWAMPLFVKIRLLFREGFYSS</sequence>
<dbReference type="KEGG" id="lbc:LACBIDRAFT_335849"/>
<evidence type="ECO:0000256" key="1">
    <source>
        <dbReference type="SAM" id="MobiDB-lite"/>
    </source>
</evidence>
<evidence type="ECO:0000313" key="2">
    <source>
        <dbReference type="EMBL" id="EDQ98564.1"/>
    </source>
</evidence>
<dbReference type="GeneID" id="6086440"/>
<accession>B0E3L6</accession>
<protein>
    <submittedName>
        <fullName evidence="2">Predicted protein</fullName>
    </submittedName>
</protein>
<proteinExistence type="predicted"/>
<gene>
    <name evidence="2" type="ORF">LACBIDRAFT_335849</name>
</gene>
<evidence type="ECO:0000313" key="3">
    <source>
        <dbReference type="Proteomes" id="UP000001194"/>
    </source>
</evidence>
<dbReference type="RefSeq" id="XP_001890783.1">
    <property type="nucleotide sequence ID" value="XM_001890748.1"/>
</dbReference>
<dbReference type="Proteomes" id="UP000001194">
    <property type="component" value="Unassembled WGS sequence"/>
</dbReference>
<dbReference type="HOGENOM" id="CLU_855479_0_0_1"/>
<feature type="region of interest" description="Disordered" evidence="1">
    <location>
        <begin position="114"/>
        <end position="139"/>
    </location>
</feature>
<reference evidence="2 3" key="1">
    <citation type="journal article" date="2008" name="Nature">
        <title>The genome of Laccaria bicolor provides insights into mycorrhizal symbiosis.</title>
        <authorList>
            <person name="Martin F."/>
            <person name="Aerts A."/>
            <person name="Ahren D."/>
            <person name="Brun A."/>
            <person name="Danchin E.G.J."/>
            <person name="Duchaussoy F."/>
            <person name="Gibon J."/>
            <person name="Kohler A."/>
            <person name="Lindquist E."/>
            <person name="Pereda V."/>
            <person name="Salamov A."/>
            <person name="Shapiro H.J."/>
            <person name="Wuyts J."/>
            <person name="Blaudez D."/>
            <person name="Buee M."/>
            <person name="Brokstein P."/>
            <person name="Canbaeck B."/>
            <person name="Cohen D."/>
            <person name="Courty P.E."/>
            <person name="Coutinho P.M."/>
            <person name="Delaruelle C."/>
            <person name="Detter J.C."/>
            <person name="Deveau A."/>
            <person name="DiFazio S."/>
            <person name="Duplessis S."/>
            <person name="Fraissinet-Tachet L."/>
            <person name="Lucic E."/>
            <person name="Frey-Klett P."/>
            <person name="Fourrey C."/>
            <person name="Feussner I."/>
            <person name="Gay G."/>
            <person name="Grimwood J."/>
            <person name="Hoegger P.J."/>
            <person name="Jain P."/>
            <person name="Kilaru S."/>
            <person name="Labbe J."/>
            <person name="Lin Y.C."/>
            <person name="Legue V."/>
            <person name="Le Tacon F."/>
            <person name="Marmeisse R."/>
            <person name="Melayah D."/>
            <person name="Montanini B."/>
            <person name="Muratet M."/>
            <person name="Nehls U."/>
            <person name="Niculita-Hirzel H."/>
            <person name="Oudot-Le Secq M.P."/>
            <person name="Peter M."/>
            <person name="Quesneville H."/>
            <person name="Rajashekar B."/>
            <person name="Reich M."/>
            <person name="Rouhier N."/>
            <person name="Schmutz J."/>
            <person name="Yin T."/>
            <person name="Chalot M."/>
            <person name="Henrissat B."/>
            <person name="Kuees U."/>
            <person name="Lucas S."/>
            <person name="Van de Peer Y."/>
            <person name="Podila G.K."/>
            <person name="Polle A."/>
            <person name="Pukkila P.J."/>
            <person name="Richardson P.M."/>
            <person name="Rouze P."/>
            <person name="Sanders I.R."/>
            <person name="Stajich J.E."/>
            <person name="Tunlid A."/>
            <person name="Tuskan G."/>
            <person name="Grigoriev I.V."/>
        </authorList>
    </citation>
    <scope>NUCLEOTIDE SEQUENCE [LARGE SCALE GENOMIC DNA]</scope>
    <source>
        <strain evidence="3">S238N-H82 / ATCC MYA-4686</strain>
    </source>
</reference>